<protein>
    <submittedName>
        <fullName evidence="1">Uncharacterized protein</fullName>
    </submittedName>
</protein>
<evidence type="ECO:0000313" key="2">
    <source>
        <dbReference type="Proteomes" id="UP001318860"/>
    </source>
</evidence>
<dbReference type="Proteomes" id="UP001318860">
    <property type="component" value="Unassembled WGS sequence"/>
</dbReference>
<sequence>MAQKIEKEESELKVPENLPICTPLQTISTPQAQFLAARSSEIPDQKVLCACDQRTSSADSSKRPNLVSPVENQREDVGICYVRSIDTQIGTIAAMTTRRLVERQSREKIPWLELRNLSRGSKKLTSDWLRVIAKNEAEED</sequence>
<gene>
    <name evidence="1" type="ORF">DH2020_003252</name>
</gene>
<organism evidence="1 2">
    <name type="scientific">Rehmannia glutinosa</name>
    <name type="common">Chinese foxglove</name>
    <dbReference type="NCBI Taxonomy" id="99300"/>
    <lineage>
        <taxon>Eukaryota</taxon>
        <taxon>Viridiplantae</taxon>
        <taxon>Streptophyta</taxon>
        <taxon>Embryophyta</taxon>
        <taxon>Tracheophyta</taxon>
        <taxon>Spermatophyta</taxon>
        <taxon>Magnoliopsida</taxon>
        <taxon>eudicotyledons</taxon>
        <taxon>Gunneridae</taxon>
        <taxon>Pentapetalae</taxon>
        <taxon>asterids</taxon>
        <taxon>lamiids</taxon>
        <taxon>Lamiales</taxon>
        <taxon>Orobanchaceae</taxon>
        <taxon>Rehmannieae</taxon>
        <taxon>Rehmannia</taxon>
    </lineage>
</organism>
<name>A0ABR0XLJ5_REHGL</name>
<evidence type="ECO:0000313" key="1">
    <source>
        <dbReference type="EMBL" id="KAK6159871.1"/>
    </source>
</evidence>
<keyword evidence="2" id="KW-1185">Reference proteome</keyword>
<reference evidence="1 2" key="1">
    <citation type="journal article" date="2021" name="Comput. Struct. Biotechnol. J.">
        <title>De novo genome assembly of the potent medicinal plant Rehmannia glutinosa using nanopore technology.</title>
        <authorList>
            <person name="Ma L."/>
            <person name="Dong C."/>
            <person name="Song C."/>
            <person name="Wang X."/>
            <person name="Zheng X."/>
            <person name="Niu Y."/>
            <person name="Chen S."/>
            <person name="Feng W."/>
        </authorList>
    </citation>
    <scope>NUCLEOTIDE SEQUENCE [LARGE SCALE GENOMIC DNA]</scope>
    <source>
        <strain evidence="1">DH-2019</strain>
    </source>
</reference>
<dbReference type="EMBL" id="JABTTQ020000003">
    <property type="protein sequence ID" value="KAK6159871.1"/>
    <property type="molecule type" value="Genomic_DNA"/>
</dbReference>
<comment type="caution">
    <text evidence="1">The sequence shown here is derived from an EMBL/GenBank/DDBJ whole genome shotgun (WGS) entry which is preliminary data.</text>
</comment>
<accession>A0ABR0XLJ5</accession>
<proteinExistence type="predicted"/>